<protein>
    <recommendedName>
        <fullName evidence="4">Peptidase C-terminal archaeal/bacterial domain-containing protein</fullName>
    </recommendedName>
</protein>
<dbReference type="Gene3D" id="2.60.120.380">
    <property type="match status" value="4"/>
</dbReference>
<comment type="caution">
    <text evidence="2">The sequence shown here is derived from an EMBL/GenBank/DDBJ whole genome shotgun (WGS) entry which is preliminary data.</text>
</comment>
<dbReference type="RefSeq" id="WP_123124560.1">
    <property type="nucleotide sequence ID" value="NZ_QKNW01000001.1"/>
</dbReference>
<feature type="region of interest" description="Disordered" evidence="1">
    <location>
        <begin position="29"/>
        <end position="61"/>
    </location>
</feature>
<dbReference type="Proteomes" id="UP000270581">
    <property type="component" value="Unassembled WGS sequence"/>
</dbReference>
<gene>
    <name evidence="2" type="ORF">Nmn1133_12520</name>
</gene>
<feature type="compositionally biased region" description="Gly residues" evidence="1">
    <location>
        <begin position="30"/>
        <end position="40"/>
    </location>
</feature>
<dbReference type="AlphaFoldDB" id="A0AAJ4RAU2"/>
<dbReference type="PROSITE" id="PS51318">
    <property type="entry name" value="TAT"/>
    <property type="match status" value="1"/>
</dbReference>
<dbReference type="EMBL" id="RJJC01000001">
    <property type="protein sequence ID" value="RNJ27420.1"/>
    <property type="molecule type" value="Genomic_DNA"/>
</dbReference>
<sequence length="515" mass="53682">MTPADSDEGSTSRRRLLQAGGIAALALGAAGLGGSPGSIPGGSNTSEAETATPTPVPADQRAIEYGETVQGTVDAGDERDPEHDGLAEPVSVAGSAGDRIAVEAASQAFDARLVVTGPDGKLVGQSATDERARLELRLPTDGEYTIWVGSRDGSATGEYTLSLRQTGERVEGEAIGYGTRTTGTVTGQHTDPVFGNVATPRDFDGSEGDEILALVVSDDLNPFLLLVGPDGSTVDVTENDDTNTTRIETVLPADGEYRLWVGTHDSARLGDYELTLEQTGSYAGGENLHTIAYGQTREGEIDRSDRRDPVRYGVAEPVTFEGNRNDWIRLDLTSEAVDTYLVLVDEQGTAVATDDDSGAGTNSRIETVLPDDGVYTAWAGTYSGDDTGAYELSLAKHGAVPGSTRDLRSIEPGTWAVGYVDADDPSDPVRDGLAEPVTLTGKADDGVRVVMGTDVFDSFLVLVGPDGSVVGSDDSPAAEASELTATLPSDGAYTVWAGSYTGSATGVYTLAVEER</sequence>
<evidence type="ECO:0000313" key="3">
    <source>
        <dbReference type="Proteomes" id="UP000270581"/>
    </source>
</evidence>
<accession>A0AAJ4RAU2</accession>
<reference evidence="2 3" key="1">
    <citation type="submission" date="2018-11" db="EMBL/GenBank/DDBJ databases">
        <title>Genome sequences of Natronomonas sp. CBA1133.</title>
        <authorList>
            <person name="Roh S.W."/>
            <person name="Cha I.-T."/>
        </authorList>
    </citation>
    <scope>NUCLEOTIDE SEQUENCE [LARGE SCALE GENOMIC DNA]</scope>
    <source>
        <strain evidence="2 3">CBA1133</strain>
    </source>
</reference>
<proteinExistence type="predicted"/>
<evidence type="ECO:0000313" key="2">
    <source>
        <dbReference type="EMBL" id="RNJ27420.1"/>
    </source>
</evidence>
<feature type="compositionally biased region" description="Polar residues" evidence="1">
    <location>
        <begin position="44"/>
        <end position="53"/>
    </location>
</feature>
<dbReference type="InterPro" id="IPR006311">
    <property type="entry name" value="TAT_signal"/>
</dbReference>
<evidence type="ECO:0000256" key="1">
    <source>
        <dbReference type="SAM" id="MobiDB-lite"/>
    </source>
</evidence>
<evidence type="ECO:0008006" key="4">
    <source>
        <dbReference type="Google" id="ProtNLM"/>
    </source>
</evidence>
<organism evidence="2 3">
    <name type="scientific">Halosegnis longus</name>
    <dbReference type="NCBI Taxonomy" id="2216012"/>
    <lineage>
        <taxon>Archaea</taxon>
        <taxon>Methanobacteriati</taxon>
        <taxon>Methanobacteriota</taxon>
        <taxon>Stenosarchaea group</taxon>
        <taxon>Halobacteria</taxon>
        <taxon>Halobacteriales</taxon>
        <taxon>Natronomonadaceae</taxon>
        <taxon>Halosegnis</taxon>
    </lineage>
</organism>
<name>A0AAJ4RAU2_9EURY</name>
<keyword evidence="3" id="KW-1185">Reference proteome</keyword>